<proteinExistence type="predicted"/>
<feature type="coiled-coil region" evidence="1">
    <location>
        <begin position="93"/>
        <end position="120"/>
    </location>
</feature>
<dbReference type="OrthoDB" id="9900585at2"/>
<dbReference type="Proteomes" id="UP000337909">
    <property type="component" value="Unassembled WGS sequence"/>
</dbReference>
<organism evidence="3 4">
    <name type="scientific">Pseudomonas fluorescens</name>
    <dbReference type="NCBI Taxonomy" id="294"/>
    <lineage>
        <taxon>Bacteria</taxon>
        <taxon>Pseudomonadati</taxon>
        <taxon>Pseudomonadota</taxon>
        <taxon>Gammaproteobacteria</taxon>
        <taxon>Pseudomonadales</taxon>
        <taxon>Pseudomonadaceae</taxon>
        <taxon>Pseudomonas</taxon>
    </lineage>
</organism>
<name>A0A5E7AS95_PSEFL</name>
<dbReference type="RefSeq" id="WP_150641072.1">
    <property type="nucleotide sequence ID" value="NZ_CABVHQ010000006.1"/>
</dbReference>
<dbReference type="EMBL" id="CABVHQ010000006">
    <property type="protein sequence ID" value="VVN79614.1"/>
    <property type="molecule type" value="Genomic_DNA"/>
</dbReference>
<gene>
    <name evidence="3" type="ORF">PS691_00988</name>
</gene>
<evidence type="ECO:0000313" key="3">
    <source>
        <dbReference type="EMBL" id="VVN79614.1"/>
    </source>
</evidence>
<reference evidence="3 4" key="1">
    <citation type="submission" date="2019-09" db="EMBL/GenBank/DDBJ databases">
        <authorList>
            <person name="Chandra G."/>
            <person name="Truman W A."/>
        </authorList>
    </citation>
    <scope>NUCLEOTIDE SEQUENCE [LARGE SCALE GENOMIC DNA]</scope>
    <source>
        <strain evidence="3">PS691</strain>
    </source>
</reference>
<sequence>MNSNKEQFKEAAQGEDKDKAQAIAEIKNKLQQRVIELDEQQALRRPDDMEKAKQQILREHNRLDCKPSYAQRKTLTSKLLDEQAERIVKTQNLKESNQLRAQYQNEIDTLKNLNRTVEQKSDLMHESPREITKIFNEIPKDRDNHEPERER</sequence>
<evidence type="ECO:0000313" key="4">
    <source>
        <dbReference type="Proteomes" id="UP000337909"/>
    </source>
</evidence>
<dbReference type="AlphaFoldDB" id="A0A5E7AS95"/>
<protein>
    <submittedName>
        <fullName evidence="3">Uncharacterized protein</fullName>
    </submittedName>
</protein>
<keyword evidence="1" id="KW-0175">Coiled coil</keyword>
<evidence type="ECO:0000256" key="2">
    <source>
        <dbReference type="SAM" id="MobiDB-lite"/>
    </source>
</evidence>
<feature type="region of interest" description="Disordered" evidence="2">
    <location>
        <begin position="120"/>
        <end position="151"/>
    </location>
</feature>
<evidence type="ECO:0000256" key="1">
    <source>
        <dbReference type="SAM" id="Coils"/>
    </source>
</evidence>
<accession>A0A5E7AS95</accession>